<evidence type="ECO:0000256" key="6">
    <source>
        <dbReference type="ARBA" id="ARBA00022729"/>
    </source>
</evidence>
<evidence type="ECO:0000256" key="10">
    <source>
        <dbReference type="ARBA" id="ARBA00023170"/>
    </source>
</evidence>
<dbReference type="SUPFAM" id="SSF52058">
    <property type="entry name" value="L domain-like"/>
    <property type="match status" value="1"/>
</dbReference>
<keyword evidence="9" id="KW-0472">Membrane</keyword>
<proteinExistence type="inferred from homology"/>
<dbReference type="Gene3D" id="3.80.10.10">
    <property type="entry name" value="Ribonuclease Inhibitor"/>
    <property type="match status" value="1"/>
</dbReference>
<evidence type="ECO:0000256" key="1">
    <source>
        <dbReference type="ARBA" id="ARBA00004236"/>
    </source>
</evidence>
<evidence type="ECO:0000256" key="9">
    <source>
        <dbReference type="ARBA" id="ARBA00023136"/>
    </source>
</evidence>
<keyword evidence="10" id="KW-0675">Receptor</keyword>
<dbReference type="InterPro" id="IPR001611">
    <property type="entry name" value="Leu-rich_rpt"/>
</dbReference>
<comment type="caution">
    <text evidence="12">The sequence shown here is derived from an EMBL/GenBank/DDBJ whole genome shotgun (WGS) entry which is preliminary data.</text>
</comment>
<organism evidence="12 13">
    <name type="scientific">Dipteronia dyeriana</name>
    <dbReference type="NCBI Taxonomy" id="168575"/>
    <lineage>
        <taxon>Eukaryota</taxon>
        <taxon>Viridiplantae</taxon>
        <taxon>Streptophyta</taxon>
        <taxon>Embryophyta</taxon>
        <taxon>Tracheophyta</taxon>
        <taxon>Spermatophyta</taxon>
        <taxon>Magnoliopsida</taxon>
        <taxon>eudicotyledons</taxon>
        <taxon>Gunneridae</taxon>
        <taxon>Pentapetalae</taxon>
        <taxon>rosids</taxon>
        <taxon>malvids</taxon>
        <taxon>Sapindales</taxon>
        <taxon>Sapindaceae</taxon>
        <taxon>Hippocastanoideae</taxon>
        <taxon>Acereae</taxon>
        <taxon>Dipteronia</taxon>
    </lineage>
</organism>
<evidence type="ECO:0000256" key="11">
    <source>
        <dbReference type="ARBA" id="ARBA00037847"/>
    </source>
</evidence>
<evidence type="ECO:0000256" key="4">
    <source>
        <dbReference type="ARBA" id="ARBA00022614"/>
    </source>
</evidence>
<keyword evidence="4" id="KW-0433">Leucine-rich repeat</keyword>
<reference evidence="12" key="1">
    <citation type="journal article" date="2023" name="Plant J.">
        <title>Genome sequences and population genomics provide insights into the demographic history, inbreeding, and mutation load of two 'living fossil' tree species of Dipteronia.</title>
        <authorList>
            <person name="Feng Y."/>
            <person name="Comes H.P."/>
            <person name="Chen J."/>
            <person name="Zhu S."/>
            <person name="Lu R."/>
            <person name="Zhang X."/>
            <person name="Li P."/>
            <person name="Qiu J."/>
            <person name="Olsen K.M."/>
            <person name="Qiu Y."/>
        </authorList>
    </citation>
    <scope>NUCLEOTIDE SEQUENCE</scope>
    <source>
        <strain evidence="12">KIB01</strain>
    </source>
</reference>
<evidence type="ECO:0000313" key="12">
    <source>
        <dbReference type="EMBL" id="KAK2634745.1"/>
    </source>
</evidence>
<evidence type="ECO:0008006" key="14">
    <source>
        <dbReference type="Google" id="ProtNLM"/>
    </source>
</evidence>
<evidence type="ECO:0000256" key="2">
    <source>
        <dbReference type="ARBA" id="ARBA00009592"/>
    </source>
</evidence>
<evidence type="ECO:0000313" key="13">
    <source>
        <dbReference type="Proteomes" id="UP001280121"/>
    </source>
</evidence>
<keyword evidence="13" id="KW-1185">Reference proteome</keyword>
<dbReference type="InterPro" id="IPR032675">
    <property type="entry name" value="LRR_dom_sf"/>
</dbReference>
<dbReference type="InterPro" id="IPR051502">
    <property type="entry name" value="RLP_Defense_Trigger"/>
</dbReference>
<evidence type="ECO:0000256" key="8">
    <source>
        <dbReference type="ARBA" id="ARBA00022989"/>
    </source>
</evidence>
<dbReference type="EMBL" id="JANJYI010000009">
    <property type="protein sequence ID" value="KAK2634745.1"/>
    <property type="molecule type" value="Genomic_DNA"/>
</dbReference>
<name>A0AAD9TEM9_9ROSI</name>
<dbReference type="Proteomes" id="UP001280121">
    <property type="component" value="Unassembled WGS sequence"/>
</dbReference>
<sequence length="92" mass="10064">MSNNGIRELFSGDCEKVLALNENRFGGVLPNPFTNFSSQLTLLKAGTNQLVGNIPAGISNFVNLMSLDLSQNFLSGLFLSILESFKTCKEYI</sequence>
<dbReference type="GO" id="GO:0005886">
    <property type="term" value="C:plasma membrane"/>
    <property type="evidence" value="ECO:0007669"/>
    <property type="project" value="UniProtKB-SubCell"/>
</dbReference>
<dbReference type="PANTHER" id="PTHR48062">
    <property type="entry name" value="RECEPTOR-LIKE PROTEIN 14"/>
    <property type="match status" value="1"/>
</dbReference>
<gene>
    <name evidence="12" type="ORF">Ddye_029537</name>
</gene>
<protein>
    <recommendedName>
        <fullName evidence="14">Non-specific serine/threonine protein kinase</fullName>
    </recommendedName>
</protein>
<dbReference type="AlphaFoldDB" id="A0AAD9TEM9"/>
<evidence type="ECO:0000256" key="3">
    <source>
        <dbReference type="ARBA" id="ARBA00022475"/>
    </source>
</evidence>
<accession>A0AAD9TEM9</accession>
<keyword evidence="3" id="KW-1003">Cell membrane</keyword>
<comment type="similarity">
    <text evidence="2">Belongs to the RLP family.</text>
</comment>
<dbReference type="Pfam" id="PF00560">
    <property type="entry name" value="LRR_1"/>
    <property type="match status" value="1"/>
</dbReference>
<comment type="subcellular location">
    <subcellularLocation>
        <location evidence="1">Cell membrane</location>
    </subcellularLocation>
    <subcellularLocation>
        <location evidence="11">Endomembrane system</location>
        <topology evidence="11">Single-pass membrane protein</topology>
    </subcellularLocation>
</comment>
<keyword evidence="5" id="KW-0812">Transmembrane</keyword>
<dbReference type="PANTHER" id="PTHR48062:SF52">
    <property type="entry name" value="RECEPTOR-LIKE PROTEIN 8-RELATED"/>
    <property type="match status" value="1"/>
</dbReference>
<evidence type="ECO:0000256" key="7">
    <source>
        <dbReference type="ARBA" id="ARBA00022737"/>
    </source>
</evidence>
<keyword evidence="6" id="KW-0732">Signal</keyword>
<evidence type="ECO:0000256" key="5">
    <source>
        <dbReference type="ARBA" id="ARBA00022692"/>
    </source>
</evidence>
<keyword evidence="8" id="KW-1133">Transmembrane helix</keyword>
<keyword evidence="7" id="KW-0677">Repeat</keyword>